<reference evidence="1 2" key="1">
    <citation type="submission" date="2017-02" db="EMBL/GenBank/DDBJ databases">
        <authorList>
            <person name="Peterson S.W."/>
        </authorList>
    </citation>
    <scope>NUCLEOTIDE SEQUENCE [LARGE SCALE GENOMIC DNA]</scope>
    <source>
        <strain evidence="1 2">ATCC 700028</strain>
    </source>
</reference>
<organism evidence="1 2">
    <name type="scientific">Cetobacterium ceti</name>
    <dbReference type="NCBI Taxonomy" id="180163"/>
    <lineage>
        <taxon>Bacteria</taxon>
        <taxon>Fusobacteriati</taxon>
        <taxon>Fusobacteriota</taxon>
        <taxon>Fusobacteriia</taxon>
        <taxon>Fusobacteriales</taxon>
        <taxon>Fusobacteriaceae</taxon>
        <taxon>Cetobacterium</taxon>
    </lineage>
</organism>
<evidence type="ECO:0000313" key="1">
    <source>
        <dbReference type="EMBL" id="SKA10965.1"/>
    </source>
</evidence>
<dbReference type="AlphaFoldDB" id="A0A1T4R513"/>
<dbReference type="RefSeq" id="WP_078694981.1">
    <property type="nucleotide sequence ID" value="NZ_FUWX01000042.1"/>
</dbReference>
<protein>
    <submittedName>
        <fullName evidence="1">Uncharacterized protein</fullName>
    </submittedName>
</protein>
<name>A0A1T4R513_9FUSO</name>
<keyword evidence="2" id="KW-1185">Reference proteome</keyword>
<accession>A0A1T4R513</accession>
<dbReference type="STRING" id="180163.SAMN02745174_02576"/>
<dbReference type="Proteomes" id="UP000191153">
    <property type="component" value="Unassembled WGS sequence"/>
</dbReference>
<dbReference type="EMBL" id="FUWX01000042">
    <property type="protein sequence ID" value="SKA10965.1"/>
    <property type="molecule type" value="Genomic_DNA"/>
</dbReference>
<proteinExistence type="predicted"/>
<gene>
    <name evidence="1" type="ORF">SAMN02745174_02576</name>
</gene>
<evidence type="ECO:0000313" key="2">
    <source>
        <dbReference type="Proteomes" id="UP000191153"/>
    </source>
</evidence>
<sequence length="134" mass="15960">MKPKLKITKKVKNIFFGKIRIDYIDEKVLRLIEMKNNIKSGYEIIFKKNIPVKIIEWKLGKKFKTKNLKPKSLLKNFKYSFTIESNKYIIRSFSNKENLKSQLVAFQTEITKDKIEMYIIKGYRSKVSISQINC</sequence>